<dbReference type="InterPro" id="IPR000277">
    <property type="entry name" value="Cys/Met-Metab_PyrdxlP-dep_enz"/>
</dbReference>
<reference evidence="4 5" key="1">
    <citation type="submission" date="2019-12" db="EMBL/GenBank/DDBJ databases">
        <title>Genome sequencing and assembly of endphytes of Porphyra tenera.</title>
        <authorList>
            <person name="Park J.M."/>
            <person name="Shin R."/>
            <person name="Jo S.H."/>
        </authorList>
    </citation>
    <scope>NUCLEOTIDE SEQUENCE [LARGE SCALE GENOMIC DNA]</scope>
    <source>
        <strain evidence="4 5">GPM4</strain>
    </source>
</reference>
<accession>A0A857JKC7</accession>
<dbReference type="EMBL" id="CP047656">
    <property type="protein sequence ID" value="QHJ11728.1"/>
    <property type="molecule type" value="Genomic_DNA"/>
</dbReference>
<comment type="cofactor">
    <cofactor evidence="1 3">
        <name>pyridoxal 5'-phosphate</name>
        <dbReference type="ChEBI" id="CHEBI:597326"/>
    </cofactor>
</comment>
<dbReference type="SUPFAM" id="SSF53383">
    <property type="entry name" value="PLP-dependent transferases"/>
    <property type="match status" value="1"/>
</dbReference>
<proteinExistence type="inferred from homology"/>
<keyword evidence="2 3" id="KW-0663">Pyridoxal phosphate</keyword>
<evidence type="ECO:0000256" key="2">
    <source>
        <dbReference type="ARBA" id="ARBA00022898"/>
    </source>
</evidence>
<dbReference type="GO" id="GO:0019346">
    <property type="term" value="P:transsulfuration"/>
    <property type="evidence" value="ECO:0007669"/>
    <property type="project" value="InterPro"/>
</dbReference>
<dbReference type="InterPro" id="IPR015424">
    <property type="entry name" value="PyrdxlP-dep_Trfase"/>
</dbReference>
<dbReference type="PANTHER" id="PTHR11808">
    <property type="entry name" value="TRANS-SULFURATION ENZYME FAMILY MEMBER"/>
    <property type="match status" value="1"/>
</dbReference>
<dbReference type="PANTHER" id="PTHR11808:SF80">
    <property type="entry name" value="CYSTATHIONINE GAMMA-LYASE"/>
    <property type="match status" value="1"/>
</dbReference>
<evidence type="ECO:0000313" key="5">
    <source>
        <dbReference type="Proteomes" id="UP000464524"/>
    </source>
</evidence>
<dbReference type="Pfam" id="PF01053">
    <property type="entry name" value="Cys_Met_Meta_PP"/>
    <property type="match status" value="1"/>
</dbReference>
<keyword evidence="5" id="KW-1185">Reference proteome</keyword>
<evidence type="ECO:0000256" key="3">
    <source>
        <dbReference type="RuleBase" id="RU362118"/>
    </source>
</evidence>
<organism evidence="4 5">
    <name type="scientific">Paraglaciecola mesophila</name>
    <dbReference type="NCBI Taxonomy" id="197222"/>
    <lineage>
        <taxon>Bacteria</taxon>
        <taxon>Pseudomonadati</taxon>
        <taxon>Pseudomonadota</taxon>
        <taxon>Gammaproteobacteria</taxon>
        <taxon>Alteromonadales</taxon>
        <taxon>Alteromonadaceae</taxon>
        <taxon>Paraglaciecola</taxon>
    </lineage>
</organism>
<protein>
    <submittedName>
        <fullName evidence="4">L-methionine gamma-lyase</fullName>
        <ecNumber evidence="4">4.4.1.11</ecNumber>
    </submittedName>
</protein>
<gene>
    <name evidence="4" type="ORF">FX988_01963</name>
</gene>
<dbReference type="InterPro" id="IPR015421">
    <property type="entry name" value="PyrdxlP-dep_Trfase_major"/>
</dbReference>
<dbReference type="Gene3D" id="3.90.1150.10">
    <property type="entry name" value="Aspartate Aminotransferase, domain 1"/>
    <property type="match status" value="1"/>
</dbReference>
<dbReference type="RefSeq" id="WP_160179524.1">
    <property type="nucleotide sequence ID" value="NZ_CP047656.1"/>
</dbReference>
<name>A0A857JKC7_9ALTE</name>
<sequence length="595" mass="66919">MQNNHLIENAKFLSPKRNSTTATSIDELSQEQLSHFGIDIQSEYGQALFQMSRHLYHAQADVNQLWKVTNDTLAGLKHQDKVAYFNAKKFLSFQIAKILDTLQNPFRATYQSMSNQVGAGLAKHHYPLFDNVTALFSATPVVVRTATYVYACTEWVDDAFQGKESTHQIYSRLLNPTNISLANAIVDLEAGPYAQDYLAWNFNSGMAAIDALLSNVLSHGDVLIVSRNVYGGVYQLLHDYFARENRLDIQLEWFDGYSRAEFTAFLAEVKSKHGERLARQSLHVYLESPCNPHGYVLDIAGISKVSHSEGHLVMLDSTLATPVLHQPLQREDEQERPDYVVHSYTKDICGSGATTAGVVIGQGYRMFQAKGDSVNGYHWSKTMFWDVYYIKGAFLDSEKAFDVLNGMKTLEMRMLQKVINTSVFSHFMASHPDLNVNCHAVEGHANSELRASQMRNGWCCPLFTMDMQRADIDRDTFVRFFDALEPAFSHQVSIGQSNTIILCPALTSHSELDADTQQKGGIYLTTMRVAMGTDNVKALIGHLINSARLHIDPVYPGFSEQFMSPDQVDSLYQDVATRVMKQQLASLGNMQQWID</sequence>
<dbReference type="InterPro" id="IPR015422">
    <property type="entry name" value="PyrdxlP-dep_Trfase_small"/>
</dbReference>
<dbReference type="OrthoDB" id="9805807at2"/>
<dbReference type="Gene3D" id="3.40.640.10">
    <property type="entry name" value="Type I PLP-dependent aspartate aminotransferase-like (Major domain)"/>
    <property type="match status" value="1"/>
</dbReference>
<dbReference type="GO" id="GO:0005737">
    <property type="term" value="C:cytoplasm"/>
    <property type="evidence" value="ECO:0007669"/>
    <property type="project" value="TreeGrafter"/>
</dbReference>
<dbReference type="EC" id="4.4.1.11" evidence="4"/>
<dbReference type="KEGG" id="pmes:FX988_01963"/>
<evidence type="ECO:0000256" key="1">
    <source>
        <dbReference type="ARBA" id="ARBA00001933"/>
    </source>
</evidence>
<dbReference type="GO" id="GO:0018826">
    <property type="term" value="F:methionine gamma-lyase activity"/>
    <property type="evidence" value="ECO:0007669"/>
    <property type="project" value="UniProtKB-EC"/>
</dbReference>
<dbReference type="AlphaFoldDB" id="A0A857JKC7"/>
<evidence type="ECO:0000313" key="4">
    <source>
        <dbReference type="EMBL" id="QHJ11728.1"/>
    </source>
</evidence>
<keyword evidence="4" id="KW-0456">Lyase</keyword>
<dbReference type="Proteomes" id="UP000464524">
    <property type="component" value="Chromosome"/>
</dbReference>
<dbReference type="GO" id="GO:0030170">
    <property type="term" value="F:pyridoxal phosphate binding"/>
    <property type="evidence" value="ECO:0007669"/>
    <property type="project" value="InterPro"/>
</dbReference>
<comment type="similarity">
    <text evidence="3">Belongs to the trans-sulfuration enzymes family.</text>
</comment>